<sequence length="128" mass="14976">MVAIQPRMMPKGMVNGTSGAEKTQRYFRIPFVRPSDQQRDLSHPQKGWWYAHFEGPWIARQMEIHPEKEPVLLVAGRDDMQMCELNLEETGLTRKRGAEILEQEFEREWKKHGGSSYVPSPTQRPARR</sequence>
<feature type="region of interest" description="Disordered" evidence="1">
    <location>
        <begin position="108"/>
        <end position="128"/>
    </location>
</feature>
<dbReference type="EMBL" id="LR905636">
    <property type="protein sequence ID" value="CAD7253571.1"/>
    <property type="molecule type" value="Genomic_DNA"/>
</dbReference>
<keyword evidence="4" id="KW-1185">Reference proteome</keyword>
<name>A0A7R9AG32_9CRUS</name>
<feature type="compositionally biased region" description="Polar residues" evidence="1">
    <location>
        <begin position="117"/>
        <end position="128"/>
    </location>
</feature>
<evidence type="ECO:0000313" key="3">
    <source>
        <dbReference type="EMBL" id="CAD7253571.1"/>
    </source>
</evidence>
<feature type="domain" description="Myosin VI cargo binding" evidence="2">
    <location>
        <begin position="24"/>
        <end position="114"/>
    </location>
</feature>
<gene>
    <name evidence="3" type="ORF">DSTB1V02_LOCUS13319</name>
</gene>
<proteinExistence type="predicted"/>
<accession>A0A7R9AG32</accession>
<evidence type="ECO:0000313" key="4">
    <source>
        <dbReference type="Proteomes" id="UP000677054"/>
    </source>
</evidence>
<organism evidence="3">
    <name type="scientific">Darwinula stevensoni</name>
    <dbReference type="NCBI Taxonomy" id="69355"/>
    <lineage>
        <taxon>Eukaryota</taxon>
        <taxon>Metazoa</taxon>
        <taxon>Ecdysozoa</taxon>
        <taxon>Arthropoda</taxon>
        <taxon>Crustacea</taxon>
        <taxon>Oligostraca</taxon>
        <taxon>Ostracoda</taxon>
        <taxon>Podocopa</taxon>
        <taxon>Podocopida</taxon>
        <taxon>Darwinulocopina</taxon>
        <taxon>Darwinuloidea</taxon>
        <taxon>Darwinulidae</taxon>
        <taxon>Darwinula</taxon>
    </lineage>
</organism>
<dbReference type="Proteomes" id="UP000677054">
    <property type="component" value="Unassembled WGS sequence"/>
</dbReference>
<evidence type="ECO:0000259" key="2">
    <source>
        <dbReference type="Pfam" id="PF16521"/>
    </source>
</evidence>
<dbReference type="Pfam" id="PF16521">
    <property type="entry name" value="Myosin-VI_CBD"/>
    <property type="match status" value="1"/>
</dbReference>
<protein>
    <recommendedName>
        <fullName evidence="2">Myosin VI cargo binding domain-containing protein</fullName>
    </recommendedName>
</protein>
<dbReference type="AlphaFoldDB" id="A0A7R9AG32"/>
<dbReference type="InterPro" id="IPR032412">
    <property type="entry name" value="Myosin-VI_CBD"/>
</dbReference>
<reference evidence="3" key="1">
    <citation type="submission" date="2020-11" db="EMBL/GenBank/DDBJ databases">
        <authorList>
            <person name="Tran Van P."/>
        </authorList>
    </citation>
    <scope>NUCLEOTIDE SEQUENCE</scope>
</reference>
<evidence type="ECO:0000256" key="1">
    <source>
        <dbReference type="SAM" id="MobiDB-lite"/>
    </source>
</evidence>
<dbReference type="EMBL" id="CAJPEV010006119">
    <property type="protein sequence ID" value="CAG0903856.1"/>
    <property type="molecule type" value="Genomic_DNA"/>
</dbReference>
<dbReference type="OrthoDB" id="6108017at2759"/>